<dbReference type="AlphaFoldDB" id="A0AAE0LZ13"/>
<organism evidence="2 3">
    <name type="scientific">Apodospora peruviana</name>
    <dbReference type="NCBI Taxonomy" id="516989"/>
    <lineage>
        <taxon>Eukaryota</taxon>
        <taxon>Fungi</taxon>
        <taxon>Dikarya</taxon>
        <taxon>Ascomycota</taxon>
        <taxon>Pezizomycotina</taxon>
        <taxon>Sordariomycetes</taxon>
        <taxon>Sordariomycetidae</taxon>
        <taxon>Sordariales</taxon>
        <taxon>Lasiosphaeriaceae</taxon>
        <taxon>Apodospora</taxon>
    </lineage>
</organism>
<keyword evidence="1" id="KW-0472">Membrane</keyword>
<evidence type="ECO:0000313" key="2">
    <source>
        <dbReference type="EMBL" id="KAK3312962.1"/>
    </source>
</evidence>
<accession>A0AAE0LZ13</accession>
<evidence type="ECO:0000256" key="1">
    <source>
        <dbReference type="SAM" id="Phobius"/>
    </source>
</evidence>
<sequence>MLPITIIYHGSAVYFGLTFLAGFICGCIRVPFIEPLIGARYAQLIEMPIMFLAVWRAADVGVSELHRHVLWTTQGGKKRHMPIAMSAFLVGLLALVQLLAAEVVLYVLLNRSQGKTAWDWVGEMDGAVKVVFFGILSVMPLLPVWLC</sequence>
<reference evidence="2" key="1">
    <citation type="journal article" date="2023" name="Mol. Phylogenet. Evol.">
        <title>Genome-scale phylogeny and comparative genomics of the fungal order Sordariales.</title>
        <authorList>
            <person name="Hensen N."/>
            <person name="Bonometti L."/>
            <person name="Westerberg I."/>
            <person name="Brannstrom I.O."/>
            <person name="Guillou S."/>
            <person name="Cros-Aarteil S."/>
            <person name="Calhoun S."/>
            <person name="Haridas S."/>
            <person name="Kuo A."/>
            <person name="Mondo S."/>
            <person name="Pangilinan J."/>
            <person name="Riley R."/>
            <person name="LaButti K."/>
            <person name="Andreopoulos B."/>
            <person name="Lipzen A."/>
            <person name="Chen C."/>
            <person name="Yan M."/>
            <person name="Daum C."/>
            <person name="Ng V."/>
            <person name="Clum A."/>
            <person name="Steindorff A."/>
            <person name="Ohm R.A."/>
            <person name="Martin F."/>
            <person name="Silar P."/>
            <person name="Natvig D.O."/>
            <person name="Lalanne C."/>
            <person name="Gautier V."/>
            <person name="Ament-Velasquez S.L."/>
            <person name="Kruys A."/>
            <person name="Hutchinson M.I."/>
            <person name="Powell A.J."/>
            <person name="Barry K."/>
            <person name="Miller A.N."/>
            <person name="Grigoriev I.V."/>
            <person name="Debuchy R."/>
            <person name="Gladieux P."/>
            <person name="Hiltunen Thoren M."/>
            <person name="Johannesson H."/>
        </authorList>
    </citation>
    <scope>NUCLEOTIDE SEQUENCE</scope>
    <source>
        <strain evidence="2">CBS 118394</strain>
    </source>
</reference>
<proteinExistence type="predicted"/>
<gene>
    <name evidence="2" type="ORF">B0H66DRAFT_383683</name>
</gene>
<feature type="transmembrane region" description="Helical" evidence="1">
    <location>
        <begin position="127"/>
        <end position="146"/>
    </location>
</feature>
<evidence type="ECO:0000313" key="3">
    <source>
        <dbReference type="Proteomes" id="UP001283341"/>
    </source>
</evidence>
<keyword evidence="1" id="KW-0812">Transmembrane</keyword>
<name>A0AAE0LZ13_9PEZI</name>
<keyword evidence="1" id="KW-1133">Transmembrane helix</keyword>
<dbReference type="EMBL" id="JAUEDM010000008">
    <property type="protein sequence ID" value="KAK3312962.1"/>
    <property type="molecule type" value="Genomic_DNA"/>
</dbReference>
<comment type="caution">
    <text evidence="2">The sequence shown here is derived from an EMBL/GenBank/DDBJ whole genome shotgun (WGS) entry which is preliminary data.</text>
</comment>
<feature type="transmembrane region" description="Helical" evidence="1">
    <location>
        <begin position="83"/>
        <end position="107"/>
    </location>
</feature>
<protein>
    <submittedName>
        <fullName evidence="2">Uncharacterized protein</fullName>
    </submittedName>
</protein>
<reference evidence="2" key="2">
    <citation type="submission" date="2023-06" db="EMBL/GenBank/DDBJ databases">
        <authorList>
            <consortium name="Lawrence Berkeley National Laboratory"/>
            <person name="Haridas S."/>
            <person name="Hensen N."/>
            <person name="Bonometti L."/>
            <person name="Westerberg I."/>
            <person name="Brannstrom I.O."/>
            <person name="Guillou S."/>
            <person name="Cros-Aarteil S."/>
            <person name="Calhoun S."/>
            <person name="Kuo A."/>
            <person name="Mondo S."/>
            <person name="Pangilinan J."/>
            <person name="Riley R."/>
            <person name="Labutti K."/>
            <person name="Andreopoulos B."/>
            <person name="Lipzen A."/>
            <person name="Chen C."/>
            <person name="Yanf M."/>
            <person name="Daum C."/>
            <person name="Ng V."/>
            <person name="Clum A."/>
            <person name="Steindorff A."/>
            <person name="Ohm R."/>
            <person name="Martin F."/>
            <person name="Silar P."/>
            <person name="Natvig D."/>
            <person name="Lalanne C."/>
            <person name="Gautier V."/>
            <person name="Ament-Velasquez S.L."/>
            <person name="Kruys A."/>
            <person name="Hutchinson M.I."/>
            <person name="Powell A.J."/>
            <person name="Barry K."/>
            <person name="Miller A.N."/>
            <person name="Grigoriev I.V."/>
            <person name="Debuchy R."/>
            <person name="Gladieux P."/>
            <person name="Thoren M.H."/>
            <person name="Johannesson H."/>
        </authorList>
    </citation>
    <scope>NUCLEOTIDE SEQUENCE</scope>
    <source>
        <strain evidence="2">CBS 118394</strain>
    </source>
</reference>
<keyword evidence="3" id="KW-1185">Reference proteome</keyword>
<feature type="transmembrane region" description="Helical" evidence="1">
    <location>
        <begin position="12"/>
        <end position="32"/>
    </location>
</feature>
<dbReference type="Proteomes" id="UP001283341">
    <property type="component" value="Unassembled WGS sequence"/>
</dbReference>